<protein>
    <recommendedName>
        <fullName evidence="4">Dolichyl-phosphate-mannose-protein mannosyltransferase</fullName>
    </recommendedName>
</protein>
<evidence type="ECO:0008006" key="4">
    <source>
        <dbReference type="Google" id="ProtNLM"/>
    </source>
</evidence>
<feature type="transmembrane region" description="Helical" evidence="1">
    <location>
        <begin position="456"/>
        <end position="475"/>
    </location>
</feature>
<keyword evidence="3" id="KW-1185">Reference proteome</keyword>
<feature type="transmembrane region" description="Helical" evidence="1">
    <location>
        <begin position="424"/>
        <end position="444"/>
    </location>
</feature>
<dbReference type="RefSeq" id="WP_029310935.1">
    <property type="nucleotide sequence ID" value="NZ_FTNE01000007.1"/>
</dbReference>
<comment type="caution">
    <text evidence="2">The sequence shown here is derived from an EMBL/GenBank/DDBJ whole genome shotgun (WGS) entry which is preliminary data.</text>
</comment>
<organism evidence="2 3">
    <name type="scientific">Acidiphilium rubrum</name>
    <dbReference type="NCBI Taxonomy" id="526"/>
    <lineage>
        <taxon>Bacteria</taxon>
        <taxon>Pseudomonadati</taxon>
        <taxon>Pseudomonadota</taxon>
        <taxon>Alphaproteobacteria</taxon>
        <taxon>Acetobacterales</taxon>
        <taxon>Acidocellaceae</taxon>
        <taxon>Acidiphilium</taxon>
    </lineage>
</organism>
<feature type="transmembrane region" description="Helical" evidence="1">
    <location>
        <begin position="372"/>
        <end position="399"/>
    </location>
</feature>
<dbReference type="EMBL" id="FTNE01000007">
    <property type="protein sequence ID" value="SIQ64212.1"/>
    <property type="molecule type" value="Genomic_DNA"/>
</dbReference>
<evidence type="ECO:0000313" key="3">
    <source>
        <dbReference type="Proteomes" id="UP000186308"/>
    </source>
</evidence>
<feature type="transmembrane region" description="Helical" evidence="1">
    <location>
        <begin position="164"/>
        <end position="193"/>
    </location>
</feature>
<sequence>MAAISDLDARPAGRVRTGFNAAEAGLLTGATLLMLWPALYNGFPLIFSDTGTYISQVMEHHLGWDRPPFYSMWLFALDWGRNLWPPTIAQCAVAAWMIRRTQRMVAPRSGIGAGALLLAPLALLTALPWTAAQIMPDIFTPLMVLAFAVLVLDDRVTRRERRLLTVLITLAIMVHLSNLPIYAGLCLCVLVLRRRARRRPEWRRLLLPLAIGVTALVGVNVIASGTVSPSPYGGTFVLARLLSDGPARTTLAHDCPTRHWALCRYQADLAHSADWFLWTADSPLYRAGGPIRLIRQTNAIVRATIAAHPAIVLRNGMRDTLRQLVTFAPGSGLRPWSATAAPTIRRDLPVAAVRAFLGSLQARRRLAIGAPLASIVATVTIAGIIATLGFVLLAIVQAIRPLHGIRASRTAAAPLDDRLIDDRLFFLAVLVLLALLGNAVVTGSLSGPHDRYQSRIVWLAVLTGGLVLARCYAAWRSRPTSTTA</sequence>
<feature type="transmembrane region" description="Helical" evidence="1">
    <location>
        <begin position="110"/>
        <end position="128"/>
    </location>
</feature>
<proteinExistence type="predicted"/>
<keyword evidence="1" id="KW-1133">Transmembrane helix</keyword>
<dbReference type="AlphaFoldDB" id="A0A8G2CK00"/>
<name>A0A8G2CK00_ACIRU</name>
<feature type="transmembrane region" description="Helical" evidence="1">
    <location>
        <begin position="21"/>
        <end position="39"/>
    </location>
</feature>
<keyword evidence="1" id="KW-0472">Membrane</keyword>
<evidence type="ECO:0000256" key="1">
    <source>
        <dbReference type="SAM" id="Phobius"/>
    </source>
</evidence>
<evidence type="ECO:0000313" key="2">
    <source>
        <dbReference type="EMBL" id="SIQ64212.1"/>
    </source>
</evidence>
<gene>
    <name evidence="2" type="ORF">SAMN05421828_10787</name>
</gene>
<keyword evidence="1" id="KW-0812">Transmembrane</keyword>
<dbReference type="Proteomes" id="UP000186308">
    <property type="component" value="Unassembled WGS sequence"/>
</dbReference>
<accession>A0A8G2CK00</accession>
<feature type="transmembrane region" description="Helical" evidence="1">
    <location>
        <begin position="205"/>
        <end position="223"/>
    </location>
</feature>
<reference evidence="2 3" key="1">
    <citation type="submission" date="2017-01" db="EMBL/GenBank/DDBJ databases">
        <authorList>
            <person name="Varghese N."/>
            <person name="Submissions S."/>
        </authorList>
    </citation>
    <scope>NUCLEOTIDE SEQUENCE [LARGE SCALE GENOMIC DNA]</scope>
    <source>
        <strain evidence="2 3">ATCC 35905</strain>
    </source>
</reference>